<reference evidence="1 2" key="1">
    <citation type="submission" date="2024-11" db="EMBL/GenBank/DDBJ databases">
        <title>A near-complete genome assembly of Cinchona calisaya.</title>
        <authorList>
            <person name="Lian D.C."/>
            <person name="Zhao X.W."/>
            <person name="Wei L."/>
        </authorList>
    </citation>
    <scope>NUCLEOTIDE SEQUENCE [LARGE SCALE GENOMIC DNA]</scope>
    <source>
        <tissue evidence="1">Nenye</tissue>
    </source>
</reference>
<dbReference type="InterPro" id="IPR012340">
    <property type="entry name" value="NA-bd_OB-fold"/>
</dbReference>
<evidence type="ECO:0008006" key="3">
    <source>
        <dbReference type="Google" id="ProtNLM"/>
    </source>
</evidence>
<proteinExistence type="predicted"/>
<organism evidence="1 2">
    <name type="scientific">Cinchona calisaya</name>
    <dbReference type="NCBI Taxonomy" id="153742"/>
    <lineage>
        <taxon>Eukaryota</taxon>
        <taxon>Viridiplantae</taxon>
        <taxon>Streptophyta</taxon>
        <taxon>Embryophyta</taxon>
        <taxon>Tracheophyta</taxon>
        <taxon>Spermatophyta</taxon>
        <taxon>Magnoliopsida</taxon>
        <taxon>eudicotyledons</taxon>
        <taxon>Gunneridae</taxon>
        <taxon>Pentapetalae</taxon>
        <taxon>asterids</taxon>
        <taxon>lamiids</taxon>
        <taxon>Gentianales</taxon>
        <taxon>Rubiaceae</taxon>
        <taxon>Cinchonoideae</taxon>
        <taxon>Cinchoneae</taxon>
        <taxon>Cinchona</taxon>
    </lineage>
</organism>
<sequence>MKTYMDSDKLLPPLVQEDIISIEKALIIFEKESAVWVRAKTNFVPNQQRLWYTVCKNCHKAVNVDIDWDITCPSSKEDSKVEVRFRLGIMLDDGTSKLHAVIFSLDAEKLIPFTAL</sequence>
<comment type="caution">
    <text evidence="1">The sequence shown here is derived from an EMBL/GenBank/DDBJ whole genome shotgun (WGS) entry which is preliminary data.</text>
</comment>
<accession>A0ABD2ZMR5</accession>
<dbReference type="SUPFAM" id="SSF50249">
    <property type="entry name" value="Nucleic acid-binding proteins"/>
    <property type="match status" value="1"/>
</dbReference>
<keyword evidence="2" id="KW-1185">Reference proteome</keyword>
<evidence type="ECO:0000313" key="1">
    <source>
        <dbReference type="EMBL" id="KAL3520298.1"/>
    </source>
</evidence>
<evidence type="ECO:0000313" key="2">
    <source>
        <dbReference type="Proteomes" id="UP001630127"/>
    </source>
</evidence>
<dbReference type="Proteomes" id="UP001630127">
    <property type="component" value="Unassembled WGS sequence"/>
</dbReference>
<name>A0ABD2ZMR5_9GENT</name>
<protein>
    <recommendedName>
        <fullName evidence="3">Replication factor A C-terminal domain-containing protein</fullName>
    </recommendedName>
</protein>
<gene>
    <name evidence="1" type="ORF">ACH5RR_018447</name>
</gene>
<dbReference type="Gene3D" id="2.40.50.140">
    <property type="entry name" value="Nucleic acid-binding proteins"/>
    <property type="match status" value="1"/>
</dbReference>
<dbReference type="AlphaFoldDB" id="A0ABD2ZMR5"/>
<dbReference type="EMBL" id="JBJUIK010000008">
    <property type="protein sequence ID" value="KAL3520298.1"/>
    <property type="molecule type" value="Genomic_DNA"/>
</dbReference>